<dbReference type="CDD" id="cd16914">
    <property type="entry name" value="EcfT"/>
    <property type="match status" value="1"/>
</dbReference>
<reference evidence="6" key="2">
    <citation type="submission" date="2021-04" db="EMBL/GenBank/DDBJ databases">
        <authorList>
            <person name="Gilroy R."/>
        </authorList>
    </citation>
    <scope>NUCLEOTIDE SEQUENCE</scope>
    <source>
        <strain evidence="6">CHK187-11901</strain>
    </source>
</reference>
<dbReference type="GO" id="GO:0005886">
    <property type="term" value="C:plasma membrane"/>
    <property type="evidence" value="ECO:0007669"/>
    <property type="project" value="TreeGrafter"/>
</dbReference>
<dbReference type="EMBL" id="DWWM01000015">
    <property type="protein sequence ID" value="HJC36049.1"/>
    <property type="molecule type" value="Genomic_DNA"/>
</dbReference>
<evidence type="ECO:0000256" key="4">
    <source>
        <dbReference type="ARBA" id="ARBA00023136"/>
    </source>
</evidence>
<protein>
    <submittedName>
        <fullName evidence="6">Energy-coupling factor transporter transmembrane protein EcfT</fullName>
    </submittedName>
</protein>
<proteinExistence type="predicted"/>
<comment type="caution">
    <text evidence="6">The sequence shown here is derived from an EMBL/GenBank/DDBJ whole genome shotgun (WGS) entry which is preliminary data.</text>
</comment>
<reference evidence="6" key="1">
    <citation type="journal article" date="2021" name="PeerJ">
        <title>Extensive microbial diversity within the chicken gut microbiome revealed by metagenomics and culture.</title>
        <authorList>
            <person name="Gilroy R."/>
            <person name="Ravi A."/>
            <person name="Getino M."/>
            <person name="Pursley I."/>
            <person name="Horton D.L."/>
            <person name="Alikhan N.F."/>
            <person name="Baker D."/>
            <person name="Gharbi K."/>
            <person name="Hall N."/>
            <person name="Watson M."/>
            <person name="Adriaenssens E.M."/>
            <person name="Foster-Nyarko E."/>
            <person name="Jarju S."/>
            <person name="Secka A."/>
            <person name="Antonio M."/>
            <person name="Oren A."/>
            <person name="Chaudhuri R.R."/>
            <person name="La Ragione R."/>
            <person name="Hildebrand F."/>
            <person name="Pallen M.J."/>
        </authorList>
    </citation>
    <scope>NUCLEOTIDE SEQUENCE</scope>
    <source>
        <strain evidence="6">CHK187-11901</strain>
    </source>
</reference>
<sequence>MNNIALGRYLPLNSIVHRMDPRAKICAMLITMIAIFIPAGYTGYIVLGVVVCAVALMAKLQLSFVWRAMKPMLFMLVFLLVINLLVIHEGYVLLSLGSFHIYSGAVSQTLYIVVRLALMVIITTILTATTKPLDLTLGIEDLLKPFRRIGVPAHEIAMMISIALRFIPTLIEETQRIMKAQASRGVDMSSGSLKEKIGAVLSLIVPLFVSAFDRAEQLANAMEARGYVPGRARTRYKALKLRGIDLALLLGSVLLLGVLIAMGVLGCA</sequence>
<dbReference type="Proteomes" id="UP000823896">
    <property type="component" value="Unassembled WGS sequence"/>
</dbReference>
<dbReference type="InterPro" id="IPR003339">
    <property type="entry name" value="ABC/ECF_trnsptr_transmembrane"/>
</dbReference>
<evidence type="ECO:0000256" key="5">
    <source>
        <dbReference type="SAM" id="Phobius"/>
    </source>
</evidence>
<name>A0A9D2NQF6_9FIRM</name>
<evidence type="ECO:0000313" key="7">
    <source>
        <dbReference type="Proteomes" id="UP000823896"/>
    </source>
</evidence>
<keyword evidence="4 5" id="KW-0472">Membrane</keyword>
<keyword evidence="2 5" id="KW-0812">Transmembrane</keyword>
<accession>A0A9D2NQF6</accession>
<evidence type="ECO:0000256" key="2">
    <source>
        <dbReference type="ARBA" id="ARBA00022692"/>
    </source>
</evidence>
<comment type="subcellular location">
    <subcellularLocation>
        <location evidence="1">Membrane</location>
        <topology evidence="1">Multi-pass membrane protein</topology>
    </subcellularLocation>
</comment>
<feature type="transmembrane region" description="Helical" evidence="5">
    <location>
        <begin position="149"/>
        <end position="167"/>
    </location>
</feature>
<evidence type="ECO:0000313" key="6">
    <source>
        <dbReference type="EMBL" id="HJC36049.1"/>
    </source>
</evidence>
<feature type="transmembrane region" description="Helical" evidence="5">
    <location>
        <begin position="45"/>
        <end position="66"/>
    </location>
</feature>
<dbReference type="PANTHER" id="PTHR33514">
    <property type="entry name" value="PROTEIN ABCI12, CHLOROPLASTIC"/>
    <property type="match status" value="1"/>
</dbReference>
<organism evidence="6 7">
    <name type="scientific">Candidatus Merdibacter merdavium</name>
    <dbReference type="NCBI Taxonomy" id="2838692"/>
    <lineage>
        <taxon>Bacteria</taxon>
        <taxon>Bacillati</taxon>
        <taxon>Bacillota</taxon>
        <taxon>Erysipelotrichia</taxon>
        <taxon>Erysipelotrichales</taxon>
        <taxon>Erysipelotrichaceae</taxon>
        <taxon>Merdibacter</taxon>
    </lineage>
</organism>
<feature type="transmembrane region" description="Helical" evidence="5">
    <location>
        <begin position="109"/>
        <end position="128"/>
    </location>
</feature>
<feature type="transmembrane region" description="Helical" evidence="5">
    <location>
        <begin position="73"/>
        <end position="97"/>
    </location>
</feature>
<dbReference type="AlphaFoldDB" id="A0A9D2NQF6"/>
<gene>
    <name evidence="6" type="ORF">H9702_02835</name>
</gene>
<evidence type="ECO:0000256" key="3">
    <source>
        <dbReference type="ARBA" id="ARBA00022989"/>
    </source>
</evidence>
<keyword evidence="3 5" id="KW-1133">Transmembrane helix</keyword>
<dbReference type="PANTHER" id="PTHR33514:SF13">
    <property type="entry name" value="PROTEIN ABCI12, CHLOROPLASTIC"/>
    <property type="match status" value="1"/>
</dbReference>
<feature type="transmembrane region" description="Helical" evidence="5">
    <location>
        <begin position="243"/>
        <end position="265"/>
    </location>
</feature>
<evidence type="ECO:0000256" key="1">
    <source>
        <dbReference type="ARBA" id="ARBA00004141"/>
    </source>
</evidence>
<dbReference type="Pfam" id="PF02361">
    <property type="entry name" value="CbiQ"/>
    <property type="match status" value="1"/>
</dbReference>